<dbReference type="RefSeq" id="WP_113845618.1">
    <property type="nucleotide sequence ID" value="NZ_LEPB01000004.1"/>
</dbReference>
<dbReference type="EMBL" id="LEPB01000004">
    <property type="protein sequence ID" value="RCA10671.1"/>
    <property type="molecule type" value="Genomic_DNA"/>
</dbReference>
<feature type="compositionally biased region" description="Acidic residues" evidence="1">
    <location>
        <begin position="192"/>
        <end position="293"/>
    </location>
</feature>
<dbReference type="InterPro" id="IPR053330">
    <property type="entry name" value="Mucin-22-like"/>
</dbReference>
<feature type="chain" id="PRO_5016868442" description="LPXTG cell wall anchor domain-containing protein" evidence="3">
    <location>
        <begin position="23"/>
        <end position="442"/>
    </location>
</feature>
<keyword evidence="2" id="KW-0472">Membrane</keyword>
<dbReference type="PANTHER" id="PTHR37000:SF5">
    <property type="entry name" value="COILED-COIL DOMAIN-CONTAINING PROTEIN 86"/>
    <property type="match status" value="1"/>
</dbReference>
<dbReference type="Proteomes" id="UP000252797">
    <property type="component" value="Unassembled WGS sequence"/>
</dbReference>
<feature type="signal peptide" evidence="3">
    <location>
        <begin position="1"/>
        <end position="22"/>
    </location>
</feature>
<dbReference type="PANTHER" id="PTHR37000">
    <property type="entry name" value="MUCIN-22"/>
    <property type="match status" value="1"/>
</dbReference>
<accession>A0A367CDE4</accession>
<sequence>MKYLNVLFASVVLASLAVPVDAAQVDEAAPQYPITIRSTEPGWANVNRITLQDIFLPTNSGIMKVAVGETITVNATVDYSGDLAPILQSSVLFEGVDPALTIEYDPSSLVINQRAASFSFTVTLNQPLTKPALFTVKVADGTPSDNQHLTPYSQRQTIEEASIDSGDEDLIEIPETDGNVGGNKPTIKPEEPDQEVTEPEEPGQEVTEPEEPGQEVTEPEEPGQEVTEPEEPGQEVTEPEEPGQEVTEPEEPGQEVTEPEEPGQEVTESEEPGQEVTESEEPDQEVTEPEEPGQEVTEPGQGVTEPEEPRQEVTTPEGHGQETTPPQTETDGNPSDETNREVPENTNHSKANSHGKNINNDVIKTQDFDRNTHANVKEVPRIRIDKNEKANDNSNENYRNEENPSLSDRQSTLPKTAEKSNLFFIPVGLVLLGFTILKLKRK</sequence>
<comment type="caution">
    <text evidence="4">The sequence shown here is derived from an EMBL/GenBank/DDBJ whole genome shotgun (WGS) entry which is preliminary data.</text>
</comment>
<feature type="compositionally biased region" description="Polar residues" evidence="1">
    <location>
        <begin position="321"/>
        <end position="336"/>
    </location>
</feature>
<feature type="region of interest" description="Disordered" evidence="1">
    <location>
        <begin position="163"/>
        <end position="413"/>
    </location>
</feature>
<feature type="compositionally biased region" description="Polar residues" evidence="1">
    <location>
        <begin position="392"/>
        <end position="413"/>
    </location>
</feature>
<feature type="compositionally biased region" description="Basic and acidic residues" evidence="1">
    <location>
        <begin position="364"/>
        <end position="391"/>
    </location>
</feature>
<dbReference type="AlphaFoldDB" id="A0A367CDE4"/>
<evidence type="ECO:0000256" key="1">
    <source>
        <dbReference type="SAM" id="MobiDB-lite"/>
    </source>
</evidence>
<evidence type="ECO:0000256" key="2">
    <source>
        <dbReference type="SAM" id="Phobius"/>
    </source>
</evidence>
<gene>
    <name evidence="4" type="ORF">EA71_01423</name>
</gene>
<keyword evidence="2" id="KW-1133">Transmembrane helix</keyword>
<keyword evidence="2" id="KW-0812">Transmembrane</keyword>
<feature type="transmembrane region" description="Helical" evidence="2">
    <location>
        <begin position="422"/>
        <end position="439"/>
    </location>
</feature>
<proteinExistence type="predicted"/>
<evidence type="ECO:0008006" key="6">
    <source>
        <dbReference type="Google" id="ProtNLM"/>
    </source>
</evidence>
<feature type="compositionally biased region" description="Polar residues" evidence="1">
    <location>
        <begin position="344"/>
        <end position="363"/>
    </location>
</feature>
<keyword evidence="3" id="KW-0732">Signal</keyword>
<evidence type="ECO:0000256" key="3">
    <source>
        <dbReference type="SAM" id="SignalP"/>
    </source>
</evidence>
<name>A0A367CDE4_9ENTE</name>
<protein>
    <recommendedName>
        <fullName evidence="6">LPXTG cell wall anchor domain-containing protein</fullName>
    </recommendedName>
</protein>
<feature type="compositionally biased region" description="Acidic residues" evidence="1">
    <location>
        <begin position="163"/>
        <end position="175"/>
    </location>
</feature>
<dbReference type="NCBIfam" id="TIGR01167">
    <property type="entry name" value="LPXTG_anchor"/>
    <property type="match status" value="1"/>
</dbReference>
<reference evidence="4 5" key="1">
    <citation type="submission" date="2015-06" db="EMBL/GenBank/DDBJ databases">
        <title>The Genome Sequence of Enterococcus durans 4EA1.</title>
        <authorList>
            <consortium name="The Broad Institute Genomics Platform"/>
            <consortium name="The Broad Institute Genome Sequencing Center for Infectious Disease"/>
            <person name="Earl A.M."/>
            <person name="Van Tyne D."/>
            <person name="Lebreton F."/>
            <person name="Saavedra J.T."/>
            <person name="Gilmore M.S."/>
            <person name="Manson Mcguire A."/>
            <person name="Clock S."/>
            <person name="Crupain M."/>
            <person name="Rangan U."/>
            <person name="Young S."/>
            <person name="Abouelleil A."/>
            <person name="Cao P."/>
            <person name="Chapman S.B."/>
            <person name="Griggs A."/>
            <person name="Priest M."/>
            <person name="Shea T."/>
            <person name="Wortman J."/>
            <person name="Nusbaum C."/>
            <person name="Birren B."/>
        </authorList>
    </citation>
    <scope>NUCLEOTIDE SEQUENCE [LARGE SCALE GENOMIC DNA]</scope>
    <source>
        <strain evidence="4 5">4EA1</strain>
    </source>
</reference>
<organism evidence="4 5">
    <name type="scientific">Enterococcus durans</name>
    <dbReference type="NCBI Taxonomy" id="53345"/>
    <lineage>
        <taxon>Bacteria</taxon>
        <taxon>Bacillati</taxon>
        <taxon>Bacillota</taxon>
        <taxon>Bacilli</taxon>
        <taxon>Lactobacillales</taxon>
        <taxon>Enterococcaceae</taxon>
        <taxon>Enterococcus</taxon>
    </lineage>
</organism>
<evidence type="ECO:0000313" key="4">
    <source>
        <dbReference type="EMBL" id="RCA10671.1"/>
    </source>
</evidence>
<evidence type="ECO:0000313" key="5">
    <source>
        <dbReference type="Proteomes" id="UP000252797"/>
    </source>
</evidence>